<reference evidence="1 2" key="1">
    <citation type="submission" date="2020-04" db="EMBL/GenBank/DDBJ databases">
        <authorList>
            <person name="De Canck E."/>
        </authorList>
    </citation>
    <scope>NUCLEOTIDE SEQUENCE [LARGE SCALE GENOMIC DNA]</scope>
    <source>
        <strain evidence="1 2">LMG 28688</strain>
    </source>
</reference>
<keyword evidence="2" id="KW-1185">Reference proteome</keyword>
<sequence length="266" mass="28372">MPINVQNCRAQPTTVSLGNFNGTNFIPRVMGSHRHYTAANCLVALNPVMNHGVGIAGVTSLDPQANPGGDTYFLPFSTDEITSIVLPAPGGAGVQQSFLTTNLSGCMVYVDRVQGVPGSVVVYHANSQANAPGGRLSGQQPALQLPACTNELARLYNLAQANLMAAPYNLNLIQAGNVDKPAYNAGARAEVNRKIGQARTNVEFTGGTIVFGHVNGANWEFFWATYGGCEYDRPVYAPKGWFGHGHRNPTTSTNPNYRMLGSAQFV</sequence>
<evidence type="ECO:0000313" key="1">
    <source>
        <dbReference type="EMBL" id="CAB3792583.1"/>
    </source>
</evidence>
<evidence type="ECO:0000313" key="2">
    <source>
        <dbReference type="Proteomes" id="UP000494119"/>
    </source>
</evidence>
<dbReference type="Proteomes" id="UP000494119">
    <property type="component" value="Unassembled WGS sequence"/>
</dbReference>
<organism evidence="1 2">
    <name type="scientific">Paraburkholderia caffeinitolerans</name>
    <dbReference type="NCBI Taxonomy" id="1723730"/>
    <lineage>
        <taxon>Bacteria</taxon>
        <taxon>Pseudomonadati</taxon>
        <taxon>Pseudomonadota</taxon>
        <taxon>Betaproteobacteria</taxon>
        <taxon>Burkholderiales</taxon>
        <taxon>Burkholderiaceae</taxon>
        <taxon>Paraburkholderia</taxon>
    </lineage>
</organism>
<dbReference type="RefSeq" id="WP_175195988.1">
    <property type="nucleotide sequence ID" value="NZ_CADIKL010000016.1"/>
</dbReference>
<proteinExistence type="predicted"/>
<protein>
    <submittedName>
        <fullName evidence="1">Uncharacterized protein</fullName>
    </submittedName>
</protein>
<dbReference type="AlphaFoldDB" id="A0A6J5G5L7"/>
<name>A0A6J5G5L7_9BURK</name>
<accession>A0A6J5G5L7</accession>
<dbReference type="EMBL" id="CADIKL010000016">
    <property type="protein sequence ID" value="CAB3792583.1"/>
    <property type="molecule type" value="Genomic_DNA"/>
</dbReference>
<gene>
    <name evidence="1" type="ORF">LMG28688_03545</name>
</gene>